<dbReference type="Gene3D" id="3.80.10.10">
    <property type="entry name" value="Ribonuclease Inhibitor"/>
    <property type="match status" value="1"/>
</dbReference>
<dbReference type="InterPro" id="IPR036390">
    <property type="entry name" value="WH_DNA-bd_sf"/>
</dbReference>
<dbReference type="PANTHER" id="PTHR11017">
    <property type="entry name" value="LEUCINE-RICH REPEAT-CONTAINING PROTEIN"/>
    <property type="match status" value="1"/>
</dbReference>
<dbReference type="PRINTS" id="PR00364">
    <property type="entry name" value="DISEASERSIST"/>
</dbReference>
<organism evidence="6 7">
    <name type="scientific">Acacia crassicarpa</name>
    <name type="common">northern wattle</name>
    <dbReference type="NCBI Taxonomy" id="499986"/>
    <lineage>
        <taxon>Eukaryota</taxon>
        <taxon>Viridiplantae</taxon>
        <taxon>Streptophyta</taxon>
        <taxon>Embryophyta</taxon>
        <taxon>Tracheophyta</taxon>
        <taxon>Spermatophyta</taxon>
        <taxon>Magnoliopsida</taxon>
        <taxon>eudicotyledons</taxon>
        <taxon>Gunneridae</taxon>
        <taxon>Pentapetalae</taxon>
        <taxon>rosids</taxon>
        <taxon>fabids</taxon>
        <taxon>Fabales</taxon>
        <taxon>Fabaceae</taxon>
        <taxon>Caesalpinioideae</taxon>
        <taxon>mimosoid clade</taxon>
        <taxon>Acacieae</taxon>
        <taxon>Acacia</taxon>
    </lineage>
</organism>
<evidence type="ECO:0000256" key="4">
    <source>
        <dbReference type="ARBA" id="ARBA00023027"/>
    </source>
</evidence>
<dbReference type="PROSITE" id="PS50104">
    <property type="entry name" value="TIR"/>
    <property type="match status" value="1"/>
</dbReference>
<dbReference type="GO" id="GO:0043531">
    <property type="term" value="F:ADP binding"/>
    <property type="evidence" value="ECO:0007669"/>
    <property type="project" value="InterPro"/>
</dbReference>
<feature type="domain" description="TIR" evidence="5">
    <location>
        <begin position="53"/>
        <end position="219"/>
    </location>
</feature>
<dbReference type="SMART" id="SM00255">
    <property type="entry name" value="TIR"/>
    <property type="match status" value="1"/>
</dbReference>
<reference evidence="6" key="1">
    <citation type="submission" date="2023-10" db="EMBL/GenBank/DDBJ databases">
        <title>Chromosome-level genome of the transformable northern wattle, Acacia crassicarpa.</title>
        <authorList>
            <person name="Massaro I."/>
            <person name="Sinha N.R."/>
            <person name="Poethig S."/>
            <person name="Leichty A.R."/>
        </authorList>
    </citation>
    <scope>NUCLEOTIDE SEQUENCE</scope>
    <source>
        <strain evidence="6">Acra3RX</strain>
        <tissue evidence="6">Leaf</tissue>
    </source>
</reference>
<dbReference type="InterPro" id="IPR032675">
    <property type="entry name" value="LRR_dom_sf"/>
</dbReference>
<dbReference type="SUPFAM" id="SSF52540">
    <property type="entry name" value="P-loop containing nucleoside triphosphate hydrolases"/>
    <property type="match status" value="1"/>
</dbReference>
<dbReference type="InterPro" id="IPR044974">
    <property type="entry name" value="Disease_R_plants"/>
</dbReference>
<dbReference type="SUPFAM" id="SSF52058">
    <property type="entry name" value="L domain-like"/>
    <property type="match status" value="1"/>
</dbReference>
<dbReference type="InterPro" id="IPR058192">
    <property type="entry name" value="WHD_ROQ1-like"/>
</dbReference>
<dbReference type="EMBL" id="JAWXYG010000011">
    <property type="protein sequence ID" value="KAK4259248.1"/>
    <property type="molecule type" value="Genomic_DNA"/>
</dbReference>
<evidence type="ECO:0000256" key="3">
    <source>
        <dbReference type="ARBA" id="ARBA00022821"/>
    </source>
</evidence>
<protein>
    <recommendedName>
        <fullName evidence="5">TIR domain-containing protein</fullName>
    </recommendedName>
</protein>
<dbReference type="Pfam" id="PF01582">
    <property type="entry name" value="TIR"/>
    <property type="match status" value="1"/>
</dbReference>
<dbReference type="SUPFAM" id="SSF46785">
    <property type="entry name" value="Winged helix' DNA-binding domain"/>
    <property type="match status" value="1"/>
</dbReference>
<dbReference type="PANTHER" id="PTHR11017:SF479">
    <property type="entry name" value="DISEASE RESISTANCE PROTEIN (TIR-NBS-LRR CLASS) FAMILY"/>
    <property type="match status" value="1"/>
</dbReference>
<keyword evidence="3" id="KW-0611">Plant defense</keyword>
<dbReference type="InterPro" id="IPR035897">
    <property type="entry name" value="Toll_tir_struct_dom_sf"/>
</dbReference>
<sequence>MLKEASLILLGGLSIHKAIRFISHLLNSNQIVADDDSSNDDVILSQTGSPHATKYHVFLSFRGEDTRQTFTSHLYKELRKIGIQTFMDDELRKGEEISPVLLRTIEESEISVIIFSKDYASSTWCMDELVHIMDCKKKFGRVVIPIFYNVDPSNIRKQKGSFGNGFDVLKRRFKDNQEKLKKWRNALNQSTSLSGWDSNNTIPESKFVEEIAKDILSKLDYKSSSHLERLVGISGHIGNIEKLLTEARIVGIWGMGGSGKTTLAKALFQELKAQFDAFSFVENVKEQLSRISSDELKRNCLKELLKDGDINIYDIKSNSVKSRLQHKKVLLILDDVDNLVIGEDLAKVCDWFGEGSRIIITSRNQQVLKNASAFSTYHVSNLDLDDAFYLFSLKAFKQHEPSEGYMEISKSVVKYCQGNPLALVVLGCFLYGRGKEEWESALEKLNEAPPKEVVDVLKLSFDGLDDKQQNVFLDMAFLIKEGVCISVDLIRQIYGSFVDIEISVLREKSLISFNNHTDGIGMHNLVMKMGLEITRRQLFSNSETPIRLWRDEDISKFYIGDKEIEAIRCLSLDLSKIRRIAWKASNFQRMHNLIFLKVYKSDDRIPSKLTIYDNLDYLPEELRFFIWEEYPFSHVPLHFCSENLITLRMPNSNIRHLWNENQHFPNLGCIVLRGSKHLTTLPDLSHAPRIYMVEVSGCVKLDQIHSSTVLGNLVCLYVANDGPRRINIGGTIKGTRSGVVVVYNYLDFLKLSLIKVRVKVLVCGDIICGLGFKYVEMPLAEKTELSYLLPFVRGVDFVEDPIEYGHDFCELYDCNYNCDYYIGFDMRVRRRDDRGGERHVVGPFTKEMINDRQTSMEARGGGGGGGGELEEGEEELIREYYCGGNNSSSNATIFIRVPSSITRWSLLTELRLRKSDMVEDSILKSLSLSFSYASCEPLLDLTLALHIPPSAWTDHDDHYFMLLHDDGHHAGGLSYFLDPDYTFGVRYLHL</sequence>
<dbReference type="FunFam" id="3.40.50.10140:FF:000007">
    <property type="entry name" value="Disease resistance protein (TIR-NBS-LRR class)"/>
    <property type="match status" value="1"/>
</dbReference>
<dbReference type="GO" id="GO:0007165">
    <property type="term" value="P:signal transduction"/>
    <property type="evidence" value="ECO:0007669"/>
    <property type="project" value="InterPro"/>
</dbReference>
<keyword evidence="2" id="KW-0677">Repeat</keyword>
<keyword evidence="4" id="KW-0520">NAD</keyword>
<dbReference type="InterPro" id="IPR042197">
    <property type="entry name" value="Apaf_helical"/>
</dbReference>
<evidence type="ECO:0000259" key="5">
    <source>
        <dbReference type="PROSITE" id="PS50104"/>
    </source>
</evidence>
<evidence type="ECO:0000256" key="1">
    <source>
        <dbReference type="ARBA" id="ARBA00022614"/>
    </source>
</evidence>
<name>A0AAE1IXG8_9FABA</name>
<dbReference type="InterPro" id="IPR027417">
    <property type="entry name" value="P-loop_NTPase"/>
</dbReference>
<keyword evidence="7" id="KW-1185">Reference proteome</keyword>
<proteinExistence type="predicted"/>
<dbReference type="InterPro" id="IPR002182">
    <property type="entry name" value="NB-ARC"/>
</dbReference>
<dbReference type="InterPro" id="IPR000157">
    <property type="entry name" value="TIR_dom"/>
</dbReference>
<dbReference type="Pfam" id="PF00931">
    <property type="entry name" value="NB-ARC"/>
    <property type="match status" value="1"/>
</dbReference>
<dbReference type="Gene3D" id="3.40.50.300">
    <property type="entry name" value="P-loop containing nucleotide triphosphate hydrolases"/>
    <property type="match status" value="1"/>
</dbReference>
<dbReference type="GO" id="GO:0006952">
    <property type="term" value="P:defense response"/>
    <property type="evidence" value="ECO:0007669"/>
    <property type="project" value="UniProtKB-KW"/>
</dbReference>
<evidence type="ECO:0000313" key="6">
    <source>
        <dbReference type="EMBL" id="KAK4259248.1"/>
    </source>
</evidence>
<gene>
    <name evidence="6" type="ORF">QN277_005596</name>
</gene>
<dbReference type="AlphaFoldDB" id="A0AAE1IXG8"/>
<dbReference type="SUPFAM" id="SSF52200">
    <property type="entry name" value="Toll/Interleukin receptor TIR domain"/>
    <property type="match status" value="1"/>
</dbReference>
<keyword evidence="1" id="KW-0433">Leucine-rich repeat</keyword>
<evidence type="ECO:0000313" key="7">
    <source>
        <dbReference type="Proteomes" id="UP001293593"/>
    </source>
</evidence>
<dbReference type="Pfam" id="PF23282">
    <property type="entry name" value="WHD_ROQ1"/>
    <property type="match status" value="1"/>
</dbReference>
<dbReference type="Proteomes" id="UP001293593">
    <property type="component" value="Unassembled WGS sequence"/>
</dbReference>
<evidence type="ECO:0000256" key="2">
    <source>
        <dbReference type="ARBA" id="ARBA00022737"/>
    </source>
</evidence>
<dbReference type="Gene3D" id="3.40.50.10140">
    <property type="entry name" value="Toll/interleukin-1 receptor homology (TIR) domain"/>
    <property type="match status" value="1"/>
</dbReference>
<accession>A0AAE1IXG8</accession>
<dbReference type="Gene3D" id="1.10.8.430">
    <property type="entry name" value="Helical domain of apoptotic protease-activating factors"/>
    <property type="match status" value="1"/>
</dbReference>
<comment type="caution">
    <text evidence="6">The sequence shown here is derived from an EMBL/GenBank/DDBJ whole genome shotgun (WGS) entry which is preliminary data.</text>
</comment>